<evidence type="ECO:0000313" key="1">
    <source>
        <dbReference type="EMBL" id="ACE85223.1"/>
    </source>
</evidence>
<dbReference type="eggNOG" id="ENOG5032UAN">
    <property type="taxonomic scope" value="Bacteria"/>
</dbReference>
<keyword evidence="2" id="KW-1185">Reference proteome</keyword>
<evidence type="ECO:0008006" key="3">
    <source>
        <dbReference type="Google" id="ProtNLM"/>
    </source>
</evidence>
<evidence type="ECO:0000313" key="2">
    <source>
        <dbReference type="Proteomes" id="UP000001036"/>
    </source>
</evidence>
<dbReference type="HOGENOM" id="CLU_090329_0_0_6"/>
<name>B3PHL0_CELJU</name>
<protein>
    <recommendedName>
        <fullName evidence="3">DNA topoisomerase I</fullName>
    </recommendedName>
</protein>
<accession>B3PHL0</accession>
<dbReference type="KEGG" id="cja:CJA_2013"/>
<sequence length="235" mass="27157">MTLLTILIFITLATLLLVSILNRIQQRQRQRRQQQRRLRLQVEALQDMLQCLEQTLANPTIARHINDRIIDLLNQILALEDRHTEHIETAIHKAEAYANQLTSPSYTNRASYQRDSDAQIAKSQAHLLEVIDLMPHLAVQGKISEVELDIYRKELRWAHLMVAVMSFVAQGDKCMAISDRFSAQAFYRKAQQLLMESLDPDPRRLKLIKELSELIDGSRNNLSRDLSEPKRLSLA</sequence>
<gene>
    <name evidence="1" type="ordered locus">CJA_2013</name>
</gene>
<organism evidence="1 2">
    <name type="scientific">Cellvibrio japonicus (strain Ueda107)</name>
    <name type="common">Pseudomonas fluorescens subsp. cellulosa</name>
    <dbReference type="NCBI Taxonomy" id="498211"/>
    <lineage>
        <taxon>Bacteria</taxon>
        <taxon>Pseudomonadati</taxon>
        <taxon>Pseudomonadota</taxon>
        <taxon>Gammaproteobacteria</taxon>
        <taxon>Cellvibrionales</taxon>
        <taxon>Cellvibrionaceae</taxon>
        <taxon>Cellvibrio</taxon>
    </lineage>
</organism>
<dbReference type="AlphaFoldDB" id="B3PHL0"/>
<dbReference type="EMBL" id="CP000934">
    <property type="protein sequence ID" value="ACE85223.1"/>
    <property type="molecule type" value="Genomic_DNA"/>
</dbReference>
<dbReference type="OrthoDB" id="5700479at2"/>
<proteinExistence type="predicted"/>
<dbReference type="RefSeq" id="WP_012487619.1">
    <property type="nucleotide sequence ID" value="NC_010995.1"/>
</dbReference>
<dbReference type="Proteomes" id="UP000001036">
    <property type="component" value="Chromosome"/>
</dbReference>
<reference evidence="1 2" key="1">
    <citation type="journal article" date="2008" name="J. Bacteriol.">
        <title>Insights into plant cell wall degradation from the genome sequence of the soil bacterium Cellvibrio japonicus.</title>
        <authorList>
            <person name="Deboy R.T."/>
            <person name="Mongodin E.F."/>
            <person name="Fouts D.E."/>
            <person name="Tailford L.E."/>
            <person name="Khouri H."/>
            <person name="Emerson J.B."/>
            <person name="Mohamoud Y."/>
            <person name="Watkins K."/>
            <person name="Henrissat B."/>
            <person name="Gilbert H.J."/>
            <person name="Nelson K.E."/>
        </authorList>
    </citation>
    <scope>NUCLEOTIDE SEQUENCE [LARGE SCALE GENOMIC DNA]</scope>
    <source>
        <strain evidence="1 2">Ueda107</strain>
    </source>
</reference>